<dbReference type="InterPro" id="IPR036691">
    <property type="entry name" value="Endo/exonu/phosph_ase_sf"/>
</dbReference>
<dbReference type="PANTHER" id="PTHR16320:SF1">
    <property type="entry name" value="SPHINGOMYELINASE DDB_G0288017"/>
    <property type="match status" value="1"/>
</dbReference>
<dbReference type="eggNOG" id="COG3568">
    <property type="taxonomic scope" value="Bacteria"/>
</dbReference>
<dbReference type="EMBL" id="CCEJ010000003">
    <property type="protein sequence ID" value="CDR33415.1"/>
    <property type="molecule type" value="Genomic_DNA"/>
</dbReference>
<organism evidence="1 2">
    <name type="scientific">Candidatus Criblamydia sequanensis CRIB-18</name>
    <dbReference type="NCBI Taxonomy" id="1437425"/>
    <lineage>
        <taxon>Bacteria</taxon>
        <taxon>Pseudomonadati</taxon>
        <taxon>Chlamydiota</taxon>
        <taxon>Chlamydiia</taxon>
        <taxon>Parachlamydiales</taxon>
        <taxon>Candidatus Criblamydiaceae</taxon>
        <taxon>Candidatus Criblamydia</taxon>
    </lineage>
</organism>
<dbReference type="GO" id="GO:0005737">
    <property type="term" value="C:cytoplasm"/>
    <property type="evidence" value="ECO:0007669"/>
    <property type="project" value="TreeGrafter"/>
</dbReference>
<reference evidence="1" key="2">
    <citation type="submission" date="2014-09" db="EMBL/GenBank/DDBJ databases">
        <title>Criblamydia sequanensis harbors a mega-plasmid encoding arsenite resistance.</title>
        <authorList>
            <person name="Bertelli C."/>
            <person name="Goesmann A."/>
            <person name="Greub G."/>
        </authorList>
    </citation>
    <scope>NUCLEOTIDE SEQUENCE [LARGE SCALE GENOMIC DNA]</scope>
    <source>
        <strain evidence="1">CRIB-18</strain>
    </source>
</reference>
<dbReference type="STRING" id="1437425.CSEC_0582"/>
<reference evidence="1" key="1">
    <citation type="submission" date="2013-12" db="EMBL/GenBank/DDBJ databases">
        <authorList>
            <person name="Linke B."/>
        </authorList>
    </citation>
    <scope>NUCLEOTIDE SEQUENCE [LARGE SCALE GENOMIC DNA]</scope>
    <source>
        <strain evidence="1">CRIB-18</strain>
    </source>
</reference>
<dbReference type="Proteomes" id="UP000031552">
    <property type="component" value="Unassembled WGS sequence"/>
</dbReference>
<gene>
    <name evidence="1" type="ORF">CSEC_0582</name>
</gene>
<evidence type="ECO:0000313" key="2">
    <source>
        <dbReference type="Proteomes" id="UP000031552"/>
    </source>
</evidence>
<dbReference type="RefSeq" id="WP_041016908.1">
    <property type="nucleotide sequence ID" value="NZ_CCEJ010000003.1"/>
</dbReference>
<sequence>MNGRISLFLIGLPILLLSIVTIGNKEFRAQIGEKLIYLGLFLEKPFHTSSEWIIKDLMITNKPNVYGNSDHRSIENFKRSGSLVLSFSGSKLATLLAFAGGFFEYFGDYFNQKPYLSLLGSKAPLQKPKEEIRFLTLNACMFFGGLPLINGGITPASDRIESLSALIKGLDIDFLLMQEVSFEPGLDLAKELEKEFAHFFVRIGPNPWKLESCLFAASKYPIISEPKFIPFPYHSLMKRGVFCIETPDFWILNTHLEEGDNERAKQLREMEVSLIIDTMNDLKETSKKPCLLFGDLNVPKIGNGKDEYERLNLNRDFVDPYNIKYPILSELSATCTNLIQYYAYGENPKHATFEIIDYALLDKEFEEDFVLSVDQVKETLNLGSPGNSLSDHRGILLKAAIKKR</sequence>
<keyword evidence="2" id="KW-1185">Reference proteome</keyword>
<dbReference type="Gene3D" id="3.60.10.10">
    <property type="entry name" value="Endonuclease/exonuclease/phosphatase"/>
    <property type="match status" value="1"/>
</dbReference>
<dbReference type="OrthoDB" id="9803914at2"/>
<proteinExistence type="predicted"/>
<comment type="caution">
    <text evidence="1">The sequence shown here is derived from an EMBL/GenBank/DDBJ whole genome shotgun (WGS) entry which is preliminary data.</text>
</comment>
<dbReference type="GO" id="GO:0004767">
    <property type="term" value="F:sphingomyelin phosphodiesterase activity"/>
    <property type="evidence" value="ECO:0007669"/>
    <property type="project" value="InterPro"/>
</dbReference>
<name>A0A090D0N4_9BACT</name>
<dbReference type="AlphaFoldDB" id="A0A090D0N4"/>
<dbReference type="InterPro" id="IPR038772">
    <property type="entry name" value="Sph/SMPD2-like"/>
</dbReference>
<accession>A0A090D0N4</accession>
<evidence type="ECO:0000313" key="1">
    <source>
        <dbReference type="EMBL" id="CDR33415.1"/>
    </source>
</evidence>
<dbReference type="PANTHER" id="PTHR16320">
    <property type="entry name" value="SPHINGOMYELINASE FAMILY MEMBER"/>
    <property type="match status" value="1"/>
</dbReference>
<dbReference type="SUPFAM" id="SSF56219">
    <property type="entry name" value="DNase I-like"/>
    <property type="match status" value="1"/>
</dbReference>
<protein>
    <submittedName>
        <fullName evidence="1">Membrane protein</fullName>
    </submittedName>
</protein>